<gene>
    <name evidence="2" type="ORF">DICVIV_08166</name>
</gene>
<sequence>MENKRRNSVRLDYCPKFKGGDWNSFFHKFEAVASQSTANVARPSIVDDNVPLPIIRGHHFDIAYQETVDELVKCQVCGMLLRRAMFAAHLHQRHAELCPPSMSTDDDSGRHSGLESPDISRNPNFPFSPKLMSPSIDKDSTELAPIMKSDRKSKRRKARRERRTENESSTPKDDTVYSSPRIDPSYDDRLLSRFDDRASASAQRLRTRRDRRTYNEPNTAKDDTVHSSSKIDTSYNDRFLSQFDDRAGTSSQDLRSNFLGVLASTSRHTKAVSESCEGDDNLISRLSPSIDSVPIAHAEREESSFKKKERKSRRRTRKREHIFPSSIRSRILPVVKPINLDLASDINLVQDTSVCGQYSTNDLRDAVKGTSQSGTEVAETCSYANVRKDSKKRAPLDATLVHSTSQSLEKFAAFQNASVQLSVTVGQPAERAKPESDGIIPHIHDVSTIFSPPQLIYSQSQISYESAFIPNYKVGSNQRATGNDSLLHSEIVPSHSILKTSPVLEFESEKVLGAKSSEHCKIPDDEQNQRLLSPQKLKLFTNYQEYWKSLGVKCTAYDVVLPVVSRQDDADDATVAFLTSSPEPLSDDNCDVKEEMEEYQDRLVSDETYQSRISRYRVRQTQWISSGSSDTDQSIIVEEADSHCIANDLDDDDVRELSLEFASLSQTYQQQENANINEDIEYGTEISARLMDNNSARICNVPPPSTSRFAVENSKKCIQSEELVENLACQPSTYPSLLDETFNSLMVNRYILDSKQTQKIAEMPRITPRAPNLEVKDGLSLKEGIRVCSQQPELEMGVPIIERTPSQVSRTDANSIGVGDDNISDFFVDAPNAPQKRSREDGSSYDEDYSAEDEELVSLHENSSNYPIFLQQSGHKQLLQQPGPFFITQRVGTYESNPALARELMQSDLPREQKILQEECRKSLWSGLERPELRIQTMFEDNYSVPIQHSEPNLRSSTSTKEASYKFYERDPIEIESSLQQRKYTSHSFPSRRSREYNEVNNAVQVNRYQVQPNKGLPSRDECPVVSNGILSSHEIIPEEQGLLLHHHVPYERYEGFPKMPKHPHLLLDTREHQCNTNQTIQQTSSFIPIKRKESVGFPLNGCQNVSQQNLCYQDQLGDNTLHKQFPREEFQVFQQEKPLELMEEEMKAMRYIYLKNEQRIAKKSLAESDSRLRKNVVSPVNLMLLSQLPSIQVEPTAIPEGVSRKRMQEQILPPFYHAQFSVRNGPSVSPVNYDDVNNETDAEIQILHEVMNLELLEPPMMRPVLSKNLIEPLRDKSAPQDYQQEVALELLQPFDPRLEESRFTNQYIPTSDIGSETDMSFDESFCSYNKESSEECSDDSTDSETIRRRWDLSPSVSPLTLEAFASGLSSPDGSDSSDGQSDVPVWSTMSRKHAKIALAVCRTMPKRLQPLCRRFAWQQGITYLLENFCLQKWEIREEHDTESVWFFDKGVRRFKPFDKVPWDIPGCDETSKSDINVFYGFNICADIPIKRCRKTIRIEDRANVSLHW</sequence>
<evidence type="ECO:0000313" key="2">
    <source>
        <dbReference type="EMBL" id="KJH45770.1"/>
    </source>
</evidence>
<evidence type="ECO:0000313" key="3">
    <source>
        <dbReference type="Proteomes" id="UP000053766"/>
    </source>
</evidence>
<feature type="region of interest" description="Disordered" evidence="1">
    <location>
        <begin position="97"/>
        <end position="230"/>
    </location>
</feature>
<feature type="region of interest" description="Disordered" evidence="1">
    <location>
        <begin position="828"/>
        <end position="849"/>
    </location>
</feature>
<reference evidence="2 3" key="1">
    <citation type="submission" date="2013-11" db="EMBL/GenBank/DDBJ databases">
        <title>Draft genome of the bovine lungworm Dictyocaulus viviparus.</title>
        <authorList>
            <person name="Mitreva M."/>
        </authorList>
    </citation>
    <scope>NUCLEOTIDE SEQUENCE [LARGE SCALE GENOMIC DNA]</scope>
    <source>
        <strain evidence="2 3">HannoverDv2000</strain>
    </source>
</reference>
<evidence type="ECO:0000256" key="1">
    <source>
        <dbReference type="SAM" id="MobiDB-lite"/>
    </source>
</evidence>
<feature type="compositionally biased region" description="Basic and acidic residues" evidence="1">
    <location>
        <begin position="162"/>
        <end position="175"/>
    </location>
</feature>
<feature type="compositionally biased region" description="Basic and acidic residues" evidence="1">
    <location>
        <begin position="184"/>
        <end position="198"/>
    </location>
</feature>
<feature type="compositionally biased region" description="Basic residues" evidence="1">
    <location>
        <begin position="307"/>
        <end position="320"/>
    </location>
</feature>
<feature type="region of interest" description="Disordered" evidence="1">
    <location>
        <begin position="294"/>
        <end position="320"/>
    </location>
</feature>
<dbReference type="EMBL" id="KN716387">
    <property type="protein sequence ID" value="KJH45770.1"/>
    <property type="molecule type" value="Genomic_DNA"/>
</dbReference>
<proteinExistence type="predicted"/>
<reference evidence="3" key="2">
    <citation type="journal article" date="2016" name="Sci. Rep.">
        <title>Dictyocaulus viviparus genome, variome and transcriptome elucidate lungworm biology and support future intervention.</title>
        <authorList>
            <person name="McNulty S.N."/>
            <person name="Strube C."/>
            <person name="Rosa B.A."/>
            <person name="Martin J.C."/>
            <person name="Tyagi R."/>
            <person name="Choi Y.J."/>
            <person name="Wang Q."/>
            <person name="Hallsworth Pepin K."/>
            <person name="Zhang X."/>
            <person name="Ozersky P."/>
            <person name="Wilson R.K."/>
            <person name="Sternberg P.W."/>
            <person name="Gasser R.B."/>
            <person name="Mitreva M."/>
        </authorList>
    </citation>
    <scope>NUCLEOTIDE SEQUENCE [LARGE SCALE GENOMIC DNA]</scope>
    <source>
        <strain evidence="3">HannoverDv2000</strain>
    </source>
</reference>
<keyword evidence="3" id="KW-1185">Reference proteome</keyword>
<dbReference type="Proteomes" id="UP000053766">
    <property type="component" value="Unassembled WGS sequence"/>
</dbReference>
<protein>
    <submittedName>
        <fullName evidence="2">Uncharacterized protein</fullName>
    </submittedName>
</protein>
<name>A0A0D8XMM7_DICVI</name>
<accession>A0A0D8XMM7</accession>
<organism evidence="2 3">
    <name type="scientific">Dictyocaulus viviparus</name>
    <name type="common">Bovine lungworm</name>
    <dbReference type="NCBI Taxonomy" id="29172"/>
    <lineage>
        <taxon>Eukaryota</taxon>
        <taxon>Metazoa</taxon>
        <taxon>Ecdysozoa</taxon>
        <taxon>Nematoda</taxon>
        <taxon>Chromadorea</taxon>
        <taxon>Rhabditida</taxon>
        <taxon>Rhabditina</taxon>
        <taxon>Rhabditomorpha</taxon>
        <taxon>Strongyloidea</taxon>
        <taxon>Metastrongylidae</taxon>
        <taxon>Dictyocaulus</taxon>
    </lineage>
</organism>
<dbReference type="OrthoDB" id="5863779at2759"/>
<feature type="compositionally biased region" description="Basic and acidic residues" evidence="1">
    <location>
        <begin position="297"/>
        <end position="306"/>
    </location>
</feature>
<feature type="compositionally biased region" description="Basic residues" evidence="1">
    <location>
        <begin position="151"/>
        <end position="161"/>
    </location>
</feature>